<keyword evidence="1" id="KW-0175">Coiled coil</keyword>
<keyword evidence="4" id="KW-1185">Reference proteome</keyword>
<feature type="coiled-coil region" evidence="1">
    <location>
        <begin position="7"/>
        <end position="62"/>
    </location>
</feature>
<gene>
    <name evidence="3" type="ORF">L484_011461</name>
</gene>
<evidence type="ECO:0000313" key="4">
    <source>
        <dbReference type="Proteomes" id="UP000030645"/>
    </source>
</evidence>
<organism evidence="3 4">
    <name type="scientific">Morus notabilis</name>
    <dbReference type="NCBI Taxonomy" id="981085"/>
    <lineage>
        <taxon>Eukaryota</taxon>
        <taxon>Viridiplantae</taxon>
        <taxon>Streptophyta</taxon>
        <taxon>Embryophyta</taxon>
        <taxon>Tracheophyta</taxon>
        <taxon>Spermatophyta</taxon>
        <taxon>Magnoliopsida</taxon>
        <taxon>eudicotyledons</taxon>
        <taxon>Gunneridae</taxon>
        <taxon>Pentapetalae</taxon>
        <taxon>rosids</taxon>
        <taxon>fabids</taxon>
        <taxon>Rosales</taxon>
        <taxon>Moraceae</taxon>
        <taxon>Moreae</taxon>
        <taxon>Morus</taxon>
    </lineage>
</organism>
<name>W9RDU7_9ROSA</name>
<evidence type="ECO:0000313" key="3">
    <source>
        <dbReference type="EMBL" id="EXB72459.1"/>
    </source>
</evidence>
<dbReference type="AlphaFoldDB" id="W9RDU7"/>
<proteinExistence type="predicted"/>
<dbReference type="Proteomes" id="UP000030645">
    <property type="component" value="Unassembled WGS sequence"/>
</dbReference>
<evidence type="ECO:0000256" key="1">
    <source>
        <dbReference type="SAM" id="Coils"/>
    </source>
</evidence>
<accession>W9RDU7</accession>
<feature type="compositionally biased region" description="Basic residues" evidence="2">
    <location>
        <begin position="376"/>
        <end position="390"/>
    </location>
</feature>
<evidence type="ECO:0000256" key="2">
    <source>
        <dbReference type="SAM" id="MobiDB-lite"/>
    </source>
</evidence>
<feature type="coiled-coil region" evidence="1">
    <location>
        <begin position="96"/>
        <end position="130"/>
    </location>
</feature>
<dbReference type="STRING" id="981085.W9RDU7"/>
<feature type="compositionally biased region" description="Acidic residues" evidence="2">
    <location>
        <begin position="416"/>
        <end position="432"/>
    </location>
</feature>
<feature type="region of interest" description="Disordered" evidence="2">
    <location>
        <begin position="310"/>
        <end position="463"/>
    </location>
</feature>
<dbReference type="EMBL" id="KE344625">
    <property type="protein sequence ID" value="EXB72459.1"/>
    <property type="molecule type" value="Genomic_DNA"/>
</dbReference>
<feature type="compositionally biased region" description="Acidic residues" evidence="2">
    <location>
        <begin position="449"/>
        <end position="462"/>
    </location>
</feature>
<reference evidence="4" key="1">
    <citation type="submission" date="2013-01" db="EMBL/GenBank/DDBJ databases">
        <title>Draft Genome Sequence of a Mulberry Tree, Morus notabilis C.K. Schneid.</title>
        <authorList>
            <person name="He N."/>
            <person name="Zhao S."/>
        </authorList>
    </citation>
    <scope>NUCLEOTIDE SEQUENCE</scope>
</reference>
<dbReference type="PANTHER" id="PTHR34380">
    <property type="entry name" value="BNAA03G12380D PROTEIN"/>
    <property type="match status" value="1"/>
</dbReference>
<sequence length="637" mass="71667">MATNGDCVVSELDIEKKETEYEALEAKLRAVEAEKLAIEEQLEALKREIDELKERIHSGKDGFKTDFGGAKRIERVVDLTGDGLDEDRTTELMLVNTVLEIEKQRAERDAKAWENKFKELRLQMLDMQKNFVSGGEQWLLAGMSDGSKEKFVDLVDFVPILRSPDKWIGDLKPAGSASNYTPCKRDDWIKEEPKGVCLDSTVEYTTNQRVRRQLAFKQEKSSCKKMAPSTPAATRPSSRTIVDIVDSDEEPNNTRVKLPNDDAGDGKIVSPLECALEGNVTSEKGMTREMSLKQTNCDRNNVEDIGACKEKIPPVPTPKRKRAQNMVMSDTDSDSDDNIPISRLKRMNLGDIGPVHNDSYVNANTSVDTKKESATRPRRRLVPLRKCRGKGRSEEKPSSDTTESRCGRGISTHVDSEDDESDVTGSDDEDETLGGFIVDSSDESKGDEVSGETDGSSDEEEDLSKILSNFQRKREKNSKWELEGDMLADFGKDDELCMKAVCALYRQQTADEKASKGSLHHNNRGFNKFDAFSMIPRPSNGAEIGPPNTLSNFLLYTRTKRIHSSFLDLQSWTAAEVFDYVGKHVQVLTVSGKNVGDGLMDYQLSGEEMSSEQQMWREDEREIGDFREESKEIWWRK</sequence>
<protein>
    <submittedName>
        <fullName evidence="3">Uncharacterized protein</fullName>
    </submittedName>
</protein>
<dbReference type="eggNOG" id="ENOG502QVGB">
    <property type="taxonomic scope" value="Eukaryota"/>
</dbReference>
<feature type="compositionally biased region" description="Basic and acidic residues" evidence="2">
    <location>
        <begin position="391"/>
        <end position="406"/>
    </location>
</feature>
<dbReference type="PANTHER" id="PTHR34380:SF1">
    <property type="entry name" value="OS01G0221300 PROTEIN"/>
    <property type="match status" value="1"/>
</dbReference>